<dbReference type="PANTHER" id="PTHR47369:SF1">
    <property type="entry name" value="BTB_POZ DOMAIN-CONTAINING PROTEIN"/>
    <property type="match status" value="1"/>
</dbReference>
<evidence type="ECO:0000313" key="3">
    <source>
        <dbReference type="Proteomes" id="UP001165063"/>
    </source>
</evidence>
<organism evidence="2 3">
    <name type="scientific">Ambrosiozyma monospora</name>
    <name type="common">Yeast</name>
    <name type="synonym">Endomycopsis monosporus</name>
    <dbReference type="NCBI Taxonomy" id="43982"/>
    <lineage>
        <taxon>Eukaryota</taxon>
        <taxon>Fungi</taxon>
        <taxon>Dikarya</taxon>
        <taxon>Ascomycota</taxon>
        <taxon>Saccharomycotina</taxon>
        <taxon>Pichiomycetes</taxon>
        <taxon>Pichiales</taxon>
        <taxon>Pichiaceae</taxon>
        <taxon>Ambrosiozyma</taxon>
    </lineage>
</organism>
<dbReference type="InterPro" id="IPR011333">
    <property type="entry name" value="SKP1/BTB/POZ_sf"/>
</dbReference>
<gene>
    <name evidence="2" type="ORF">Amon01_000566300</name>
</gene>
<dbReference type="InterPro" id="IPR000210">
    <property type="entry name" value="BTB/POZ_dom"/>
</dbReference>
<dbReference type="SMART" id="SM00225">
    <property type="entry name" value="BTB"/>
    <property type="match status" value="1"/>
</dbReference>
<comment type="caution">
    <text evidence="2">The sequence shown here is derived from an EMBL/GenBank/DDBJ whole genome shotgun (WGS) entry which is preliminary data.</text>
</comment>
<sequence length="500" mass="57678">MDIATSNPSSLPFQPFNAFLSGLLENGQFSDVEIQIFDTTYKLHRLLLQRCPYFRCLINWDNSDNTSDDGSIKLVDNPNVFNIEIDDPLITKECFELVLKRLYGAQTSHDALIEKQKAPNMIPTALFFQMEDIQESMLKKWNSKDLSMEVVIQILKLLDKRDLGDYGHKLNSNCLNYLYENGWQAGCEAWSGIRPSIVLKVVNHVHFFVPNDFERIMFAAQVLQVSNANEELIGLAIDDFRRAFSFFTLTYKQQTQLLKMKLPNGECIFDRSSLDNANMLIAHIQYSTMIDKTSPIPDKSSQLPDSCEFEKYFYEVKTPESDYFKKTTIIPPFRISLVLDMNFFTSRLSYYQGFTYCGSTWMISLDGYSNGSLHVEVDRISVSYSIESSEIRYSKPRSNKMKPVRSMLDECKVPELHLSDDVFQTQAIFHDWRRSTPVYFMYSFAYDGQIDHRKILGKVEETLKSGSSNIWTVSIPSDYLGQLRKKTGESLKFNIVFGVI</sequence>
<dbReference type="PROSITE" id="PS50097">
    <property type="entry name" value="BTB"/>
    <property type="match status" value="1"/>
</dbReference>
<reference evidence="2" key="1">
    <citation type="submission" date="2023-04" db="EMBL/GenBank/DDBJ databases">
        <title>Ambrosiozyma monospora NBRC 1965.</title>
        <authorList>
            <person name="Ichikawa N."/>
            <person name="Sato H."/>
            <person name="Tonouchi N."/>
        </authorList>
    </citation>
    <scope>NUCLEOTIDE SEQUENCE</scope>
    <source>
        <strain evidence="2">NBRC 1965</strain>
    </source>
</reference>
<proteinExistence type="predicted"/>
<accession>A0A9W7DHZ0</accession>
<dbReference type="EMBL" id="BSXU01003232">
    <property type="protein sequence ID" value="GMG39839.1"/>
    <property type="molecule type" value="Genomic_DNA"/>
</dbReference>
<dbReference type="Proteomes" id="UP001165063">
    <property type="component" value="Unassembled WGS sequence"/>
</dbReference>
<dbReference type="PANTHER" id="PTHR47369">
    <property type="entry name" value="BTB/POZ DOMAIN-CONTAINING PROTEIN"/>
    <property type="match status" value="1"/>
</dbReference>
<dbReference type="SUPFAM" id="SSF54695">
    <property type="entry name" value="POZ domain"/>
    <property type="match status" value="1"/>
</dbReference>
<dbReference type="OrthoDB" id="6359943at2759"/>
<evidence type="ECO:0000259" key="1">
    <source>
        <dbReference type="PROSITE" id="PS50097"/>
    </source>
</evidence>
<keyword evidence="3" id="KW-1185">Reference proteome</keyword>
<feature type="domain" description="BTB" evidence="1">
    <location>
        <begin position="30"/>
        <end position="111"/>
    </location>
</feature>
<dbReference type="Gene3D" id="3.30.710.10">
    <property type="entry name" value="Potassium Channel Kv1.1, Chain A"/>
    <property type="match status" value="1"/>
</dbReference>
<name>A0A9W7DHZ0_AMBMO</name>
<protein>
    <submittedName>
        <fullName evidence="2">Unnamed protein product</fullName>
    </submittedName>
</protein>
<dbReference type="AlphaFoldDB" id="A0A9W7DHZ0"/>
<evidence type="ECO:0000313" key="2">
    <source>
        <dbReference type="EMBL" id="GMG39839.1"/>
    </source>
</evidence>